<comment type="caution">
    <text evidence="1">The sequence shown here is derived from an EMBL/GenBank/DDBJ whole genome shotgun (WGS) entry which is preliminary data.</text>
</comment>
<reference evidence="2" key="1">
    <citation type="journal article" date="2022" name="Mol. Ecol. Resour.">
        <title>The genomes of chicory, endive, great burdock and yacon provide insights into Asteraceae palaeo-polyploidization history and plant inulin production.</title>
        <authorList>
            <person name="Fan W."/>
            <person name="Wang S."/>
            <person name="Wang H."/>
            <person name="Wang A."/>
            <person name="Jiang F."/>
            <person name="Liu H."/>
            <person name="Zhao H."/>
            <person name="Xu D."/>
            <person name="Zhang Y."/>
        </authorList>
    </citation>
    <scope>NUCLEOTIDE SEQUENCE [LARGE SCALE GENOMIC DNA]</scope>
    <source>
        <strain evidence="2">cv. Niubang</strain>
    </source>
</reference>
<protein>
    <submittedName>
        <fullName evidence="1">Uncharacterized protein</fullName>
    </submittedName>
</protein>
<dbReference type="EMBL" id="CM042052">
    <property type="protein sequence ID" value="KAI3718644.1"/>
    <property type="molecule type" value="Genomic_DNA"/>
</dbReference>
<sequence length="101" mass="11800">MVGIRRRGCTYQKGDFLPEESFKTWDNYTAALIQTPHRLMDRMLTRSSNQAELDARARSQTQMRKTLTWWDLIWDGDDPIETMVVELEVSCMVVELMNDVG</sequence>
<dbReference type="Proteomes" id="UP001055879">
    <property type="component" value="Linkage Group LG06"/>
</dbReference>
<organism evidence="1 2">
    <name type="scientific">Arctium lappa</name>
    <name type="common">Greater burdock</name>
    <name type="synonym">Lappa major</name>
    <dbReference type="NCBI Taxonomy" id="4217"/>
    <lineage>
        <taxon>Eukaryota</taxon>
        <taxon>Viridiplantae</taxon>
        <taxon>Streptophyta</taxon>
        <taxon>Embryophyta</taxon>
        <taxon>Tracheophyta</taxon>
        <taxon>Spermatophyta</taxon>
        <taxon>Magnoliopsida</taxon>
        <taxon>eudicotyledons</taxon>
        <taxon>Gunneridae</taxon>
        <taxon>Pentapetalae</taxon>
        <taxon>asterids</taxon>
        <taxon>campanulids</taxon>
        <taxon>Asterales</taxon>
        <taxon>Asteraceae</taxon>
        <taxon>Carduoideae</taxon>
        <taxon>Cardueae</taxon>
        <taxon>Arctiinae</taxon>
        <taxon>Arctium</taxon>
    </lineage>
</organism>
<accession>A0ACB9B9Q9</accession>
<name>A0ACB9B9Q9_ARCLA</name>
<reference evidence="1 2" key="2">
    <citation type="journal article" date="2022" name="Mol. Ecol. Resour.">
        <title>The genomes of chicory, endive, great burdock and yacon provide insights into Asteraceae paleo-polyploidization history and plant inulin production.</title>
        <authorList>
            <person name="Fan W."/>
            <person name="Wang S."/>
            <person name="Wang H."/>
            <person name="Wang A."/>
            <person name="Jiang F."/>
            <person name="Liu H."/>
            <person name="Zhao H."/>
            <person name="Xu D."/>
            <person name="Zhang Y."/>
        </authorList>
    </citation>
    <scope>NUCLEOTIDE SEQUENCE [LARGE SCALE GENOMIC DNA]</scope>
    <source>
        <strain evidence="2">cv. Niubang</strain>
    </source>
</reference>
<evidence type="ECO:0000313" key="1">
    <source>
        <dbReference type="EMBL" id="KAI3718644.1"/>
    </source>
</evidence>
<evidence type="ECO:0000313" key="2">
    <source>
        <dbReference type="Proteomes" id="UP001055879"/>
    </source>
</evidence>
<keyword evidence="2" id="KW-1185">Reference proteome</keyword>
<gene>
    <name evidence="1" type="ORF">L6452_19523</name>
</gene>
<proteinExistence type="predicted"/>